<dbReference type="AlphaFoldDB" id="A0A1R4GU11"/>
<dbReference type="OrthoDB" id="6647713at2"/>
<gene>
    <name evidence="2" type="ORF">A1232T_01269</name>
</gene>
<evidence type="ECO:0000313" key="2">
    <source>
        <dbReference type="EMBL" id="SJM71594.1"/>
    </source>
</evidence>
<reference evidence="2 3" key="1">
    <citation type="submission" date="2017-02" db="EMBL/GenBank/DDBJ databases">
        <authorList>
            <person name="Peterson S.W."/>
        </authorList>
    </citation>
    <scope>NUCLEOTIDE SEQUENCE [LARGE SCALE GENOMIC DNA]</scope>
    <source>
        <strain evidence="2">Psychrobacter_piechaudii</strain>
    </source>
</reference>
<dbReference type="EMBL" id="FUGE01000129">
    <property type="protein sequence ID" value="SJM71594.1"/>
    <property type="molecule type" value="Genomic_DNA"/>
</dbReference>
<dbReference type="RefSeq" id="WP_077451025.1">
    <property type="nucleotide sequence ID" value="NZ_FUGE01000129.1"/>
</dbReference>
<evidence type="ECO:0000256" key="1">
    <source>
        <dbReference type="SAM" id="SignalP"/>
    </source>
</evidence>
<feature type="signal peptide" evidence="1">
    <location>
        <begin position="1"/>
        <end position="34"/>
    </location>
</feature>
<protein>
    <recommendedName>
        <fullName evidence="4">DUF11 domain-containing protein</fullName>
    </recommendedName>
</protein>
<feature type="chain" id="PRO_5012797279" description="DUF11 domain-containing protein" evidence="1">
    <location>
        <begin position="35"/>
        <end position="193"/>
    </location>
</feature>
<organism evidence="2 3">
    <name type="scientific">Psychrobacter piechaudii</name>
    <dbReference type="NCBI Taxonomy" id="1945521"/>
    <lineage>
        <taxon>Bacteria</taxon>
        <taxon>Pseudomonadati</taxon>
        <taxon>Pseudomonadota</taxon>
        <taxon>Gammaproteobacteria</taxon>
        <taxon>Moraxellales</taxon>
        <taxon>Moraxellaceae</taxon>
        <taxon>Psychrobacter</taxon>
    </lineage>
</organism>
<accession>A0A1R4GU11</accession>
<evidence type="ECO:0000313" key="3">
    <source>
        <dbReference type="Proteomes" id="UP000188357"/>
    </source>
</evidence>
<name>A0A1R4GU11_9GAMM</name>
<evidence type="ECO:0008006" key="4">
    <source>
        <dbReference type="Google" id="ProtNLM"/>
    </source>
</evidence>
<proteinExistence type="predicted"/>
<keyword evidence="1" id="KW-0732">Signal</keyword>
<sequence length="193" mass="20956">MKFHASTPAKLASKLASKTAIASLMLAGSLSAQAMLPTPEPEMSNPSNAQNAAVMQQGQTNQAGKLTTKTVAALVSVDAQGQPALKPIDANTRLRKGNVIEYHSYFTNSSSDRMRNMVVTMSIPEEVKLVGKLSPETAYASVDGQNFSHVPLRARIDGQMQDVPLEFYKHVRWNIEGLGQNETAVVKYRAVVR</sequence>
<dbReference type="Proteomes" id="UP000188357">
    <property type="component" value="Unassembled WGS sequence"/>
</dbReference>
<keyword evidence="3" id="KW-1185">Reference proteome</keyword>